<evidence type="ECO:0000313" key="1">
    <source>
        <dbReference type="EMBL" id="QDO83747.1"/>
    </source>
</evidence>
<dbReference type="EMBL" id="CP041614">
    <property type="protein sequence ID" value="QDO83747.1"/>
    <property type="molecule type" value="Genomic_DNA"/>
</dbReference>
<organism evidence="1 2">
    <name type="scientific">Shewanella psychropiezotolerans</name>
    <dbReference type="NCBI Taxonomy" id="2593655"/>
    <lineage>
        <taxon>Bacteria</taxon>
        <taxon>Pseudomonadati</taxon>
        <taxon>Pseudomonadota</taxon>
        <taxon>Gammaproteobacteria</taxon>
        <taxon>Alteromonadales</taxon>
        <taxon>Shewanellaceae</taxon>
        <taxon>Shewanella</taxon>
    </lineage>
</organism>
<evidence type="ECO:0000313" key="2">
    <source>
        <dbReference type="Proteomes" id="UP000315947"/>
    </source>
</evidence>
<dbReference type="RefSeq" id="WP_144046118.1">
    <property type="nucleotide sequence ID" value="NZ_CP041614.1"/>
</dbReference>
<dbReference type="Proteomes" id="UP000315947">
    <property type="component" value="Chromosome"/>
</dbReference>
<name>A0ABX5WZ97_9GAMM</name>
<gene>
    <name evidence="1" type="ORF">FM037_11525</name>
</gene>
<accession>A0ABX5WZ97</accession>
<keyword evidence="2" id="KW-1185">Reference proteome</keyword>
<protein>
    <submittedName>
        <fullName evidence="1">Uncharacterized protein</fullName>
    </submittedName>
</protein>
<sequence length="73" mass="7983">MDNLSKKEAYLAMYAFLENMYKLTGSDDIGGLLGSMSLLQDGHTADPAAWQDWEDAIVKATSGTIDASLKIKR</sequence>
<proteinExistence type="predicted"/>
<reference evidence="1 2" key="1">
    <citation type="submission" date="2019-07" db="EMBL/GenBank/DDBJ databases">
        <title>Shewanella sp. YLB-06 whole genomic sequence.</title>
        <authorList>
            <person name="Yu L."/>
        </authorList>
    </citation>
    <scope>NUCLEOTIDE SEQUENCE [LARGE SCALE GENOMIC DNA]</scope>
    <source>
        <strain evidence="1 2">YLB-06</strain>
    </source>
</reference>